<evidence type="ECO:0000313" key="1">
    <source>
        <dbReference type="EMBL" id="QSB15243.1"/>
    </source>
</evidence>
<dbReference type="EMBL" id="CP070499">
    <property type="protein sequence ID" value="QSB15243.1"/>
    <property type="molecule type" value="Genomic_DNA"/>
</dbReference>
<name>A0A895YIP8_9ACTN</name>
<keyword evidence="2" id="KW-1185">Reference proteome</keyword>
<gene>
    <name evidence="1" type="ORF">JQS43_02440</name>
</gene>
<protein>
    <submittedName>
        <fullName evidence="1">Uncharacterized protein</fullName>
    </submittedName>
</protein>
<dbReference type="RefSeq" id="WP_239677426.1">
    <property type="nucleotide sequence ID" value="NZ_CP070499.1"/>
</dbReference>
<reference evidence="1" key="1">
    <citation type="submission" date="2021-02" db="EMBL/GenBank/DDBJ databases">
        <title>Natrosporangium hydrolyticum gen. nov., sp. nov, a haloalkaliphilic actinobacterium from a soda solonchak soil.</title>
        <authorList>
            <person name="Sorokin D.Y."/>
            <person name="Khijniak T.V."/>
            <person name="Zakharycheva A.P."/>
            <person name="Boueva O.V."/>
            <person name="Ariskina E.V."/>
            <person name="Hahnke R.L."/>
            <person name="Bunk B."/>
            <person name="Sproer C."/>
            <person name="Schumann P."/>
            <person name="Evtushenko L.I."/>
            <person name="Kublanov I.V."/>
        </authorList>
    </citation>
    <scope>NUCLEOTIDE SEQUENCE</scope>
    <source>
        <strain evidence="1">DSM 106523</strain>
    </source>
</reference>
<proteinExistence type="predicted"/>
<dbReference type="AlphaFoldDB" id="A0A895YIP8"/>
<dbReference type="Proteomes" id="UP000662857">
    <property type="component" value="Chromosome"/>
</dbReference>
<accession>A0A895YIP8</accession>
<evidence type="ECO:0000313" key="2">
    <source>
        <dbReference type="Proteomes" id="UP000662857"/>
    </source>
</evidence>
<sequence>MSSRLCVLCTVYRPRAQPRLPERPPVCDGDRSLLDRHLAELPDLHRRLAVGGAGQVRARSQQPRVSGSRPWSAPASLDLIDLSLPARPAARRLLDRGALVDPDQVGHLSVATILDTWVRDWRARPFAGFRPPTATVDALVGWLRRWLDGACDEHPRIGRFATEIRELRGALRRLLRDTDRSGRAIEHLGASCPRCDLRGVLMWDMDDVYIQCGGCGALYTDAELTNEPAD</sequence>
<organism evidence="1 2">
    <name type="scientific">Natronosporangium hydrolyticum</name>
    <dbReference type="NCBI Taxonomy" id="2811111"/>
    <lineage>
        <taxon>Bacteria</taxon>
        <taxon>Bacillati</taxon>
        <taxon>Actinomycetota</taxon>
        <taxon>Actinomycetes</taxon>
        <taxon>Micromonosporales</taxon>
        <taxon>Micromonosporaceae</taxon>
        <taxon>Natronosporangium</taxon>
    </lineage>
</organism>
<dbReference type="KEGG" id="nhy:JQS43_02440"/>